<dbReference type="EMBL" id="AMCI01000213">
    <property type="protein sequence ID" value="EJX10298.1"/>
    <property type="molecule type" value="Genomic_DNA"/>
</dbReference>
<protein>
    <submittedName>
        <fullName evidence="7">Membrane protein containing DUF6, transmembrane</fullName>
    </submittedName>
</protein>
<evidence type="ECO:0000256" key="5">
    <source>
        <dbReference type="SAM" id="Phobius"/>
    </source>
</evidence>
<dbReference type="PANTHER" id="PTHR32322:SF2">
    <property type="entry name" value="EAMA DOMAIN-CONTAINING PROTEIN"/>
    <property type="match status" value="1"/>
</dbReference>
<feature type="transmembrane region" description="Helical" evidence="5">
    <location>
        <begin position="183"/>
        <end position="200"/>
    </location>
</feature>
<evidence type="ECO:0000256" key="3">
    <source>
        <dbReference type="ARBA" id="ARBA00022989"/>
    </source>
</evidence>
<organism evidence="7">
    <name type="scientific">gut metagenome</name>
    <dbReference type="NCBI Taxonomy" id="749906"/>
    <lineage>
        <taxon>unclassified sequences</taxon>
        <taxon>metagenomes</taxon>
        <taxon>organismal metagenomes</taxon>
    </lineage>
</organism>
<sequence length="294" mass="32106">MSPTLLGVLLALAAAICYGFIPFFTLPLKEAASTANFMPDPSILFYRFGFASLVIGAFMLYRRKSFKVNRGEVVSLIYLAFISDGSALFLIDSYNYMPSGIATTLHFFYPVVTALIMMTFYHEARQLSTLLAIGMAVVGVGILSWDPTGSISLKGVIIALISAVCYALYLIRVNRSRAAQLESTKLVFYVMFIGTLIFGAEALRQGAFRPIQTTLQATNLVSLALICTVTTNICLVLAVKRIGSTMTAVIGALEPLTAVIIGCTLLHEAFTWQVLTGICLIIPAVMIIIWTRRR</sequence>
<feature type="transmembrane region" description="Helical" evidence="5">
    <location>
        <begin position="220"/>
        <end position="239"/>
    </location>
</feature>
<feature type="transmembrane region" description="Helical" evidence="5">
    <location>
        <begin position="273"/>
        <end position="291"/>
    </location>
</feature>
<evidence type="ECO:0000256" key="1">
    <source>
        <dbReference type="ARBA" id="ARBA00004141"/>
    </source>
</evidence>
<dbReference type="InterPro" id="IPR000620">
    <property type="entry name" value="EamA_dom"/>
</dbReference>
<dbReference type="InterPro" id="IPR050638">
    <property type="entry name" value="AA-Vitamin_Transporters"/>
</dbReference>
<evidence type="ECO:0000256" key="2">
    <source>
        <dbReference type="ARBA" id="ARBA00022692"/>
    </source>
</evidence>
<evidence type="ECO:0000256" key="4">
    <source>
        <dbReference type="ARBA" id="ARBA00023136"/>
    </source>
</evidence>
<gene>
    <name evidence="7" type="ORF">EVA_01541</name>
</gene>
<feature type="transmembrane region" description="Helical" evidence="5">
    <location>
        <begin position="43"/>
        <end position="61"/>
    </location>
</feature>
<feature type="transmembrane region" description="Helical" evidence="5">
    <location>
        <begin position="151"/>
        <end position="171"/>
    </location>
</feature>
<keyword evidence="3 5" id="KW-1133">Transmembrane helix</keyword>
<dbReference type="Gene3D" id="1.10.3730.20">
    <property type="match status" value="1"/>
</dbReference>
<dbReference type="AlphaFoldDB" id="J9H300"/>
<proteinExistence type="predicted"/>
<dbReference type="SUPFAM" id="SSF103481">
    <property type="entry name" value="Multidrug resistance efflux transporter EmrE"/>
    <property type="match status" value="2"/>
</dbReference>
<comment type="caution">
    <text evidence="7">The sequence shown here is derived from an EMBL/GenBank/DDBJ whole genome shotgun (WGS) entry which is preliminary data.</text>
</comment>
<evidence type="ECO:0000313" key="7">
    <source>
        <dbReference type="EMBL" id="EJX10298.1"/>
    </source>
</evidence>
<keyword evidence="2 5" id="KW-0812">Transmembrane</keyword>
<feature type="transmembrane region" description="Helical" evidence="5">
    <location>
        <begin position="97"/>
        <end position="120"/>
    </location>
</feature>
<feature type="domain" description="EamA" evidence="6">
    <location>
        <begin position="6"/>
        <end position="144"/>
    </location>
</feature>
<keyword evidence="4 5" id="KW-0472">Membrane</keyword>
<feature type="domain" description="EamA" evidence="6">
    <location>
        <begin position="154"/>
        <end position="289"/>
    </location>
</feature>
<evidence type="ECO:0000259" key="6">
    <source>
        <dbReference type="Pfam" id="PF00892"/>
    </source>
</evidence>
<feature type="transmembrane region" description="Helical" evidence="5">
    <location>
        <begin position="127"/>
        <end position="145"/>
    </location>
</feature>
<name>J9H300_9ZZZZ</name>
<dbReference type="Pfam" id="PF00892">
    <property type="entry name" value="EamA"/>
    <property type="match status" value="2"/>
</dbReference>
<comment type="subcellular location">
    <subcellularLocation>
        <location evidence="1">Membrane</location>
        <topology evidence="1">Multi-pass membrane protein</topology>
    </subcellularLocation>
</comment>
<feature type="transmembrane region" description="Helical" evidence="5">
    <location>
        <begin position="73"/>
        <end position="91"/>
    </location>
</feature>
<dbReference type="PANTHER" id="PTHR32322">
    <property type="entry name" value="INNER MEMBRANE TRANSPORTER"/>
    <property type="match status" value="1"/>
</dbReference>
<dbReference type="InterPro" id="IPR037185">
    <property type="entry name" value="EmrE-like"/>
</dbReference>
<feature type="transmembrane region" description="Helical" evidence="5">
    <location>
        <begin position="246"/>
        <end position="267"/>
    </location>
</feature>
<reference evidence="7" key="1">
    <citation type="journal article" date="2012" name="PLoS ONE">
        <title>Gene sets for utilization of primary and secondary nutrition supplies in the distal gut of endangered iberian lynx.</title>
        <authorList>
            <person name="Alcaide M."/>
            <person name="Messina E."/>
            <person name="Richter M."/>
            <person name="Bargiela R."/>
            <person name="Peplies J."/>
            <person name="Huws S.A."/>
            <person name="Newbold C.J."/>
            <person name="Golyshin P.N."/>
            <person name="Simon M.A."/>
            <person name="Lopez G."/>
            <person name="Yakimov M.M."/>
            <person name="Ferrer M."/>
        </authorList>
    </citation>
    <scope>NUCLEOTIDE SEQUENCE</scope>
</reference>
<dbReference type="GO" id="GO:0016020">
    <property type="term" value="C:membrane"/>
    <property type="evidence" value="ECO:0007669"/>
    <property type="project" value="UniProtKB-SubCell"/>
</dbReference>
<accession>J9H300</accession>